<dbReference type="KEGG" id="pco:PHACADRAFT_214067"/>
<evidence type="ECO:0000313" key="1">
    <source>
        <dbReference type="EMBL" id="EKM49506.1"/>
    </source>
</evidence>
<proteinExistence type="predicted"/>
<dbReference type="OrthoDB" id="2804352at2759"/>
<dbReference type="Proteomes" id="UP000008370">
    <property type="component" value="Unassembled WGS sequence"/>
</dbReference>
<dbReference type="EMBL" id="JH930480">
    <property type="protein sequence ID" value="EKM49506.1"/>
    <property type="molecule type" value="Genomic_DNA"/>
</dbReference>
<feature type="non-terminal residue" evidence="1">
    <location>
        <position position="170"/>
    </location>
</feature>
<accession>K5UIY4</accession>
<reference evidence="1 2" key="1">
    <citation type="journal article" date="2012" name="BMC Genomics">
        <title>Comparative genomics of the white-rot fungi, Phanerochaete carnosa and P. chrysosporium, to elucidate the genetic basis of the distinct wood types they colonize.</title>
        <authorList>
            <person name="Suzuki H."/>
            <person name="MacDonald J."/>
            <person name="Syed K."/>
            <person name="Salamov A."/>
            <person name="Hori C."/>
            <person name="Aerts A."/>
            <person name="Henrissat B."/>
            <person name="Wiebenga A."/>
            <person name="vanKuyk P.A."/>
            <person name="Barry K."/>
            <person name="Lindquist E."/>
            <person name="LaButti K."/>
            <person name="Lapidus A."/>
            <person name="Lucas S."/>
            <person name="Coutinho P."/>
            <person name="Gong Y."/>
            <person name="Samejima M."/>
            <person name="Mahadevan R."/>
            <person name="Abou-Zaid M."/>
            <person name="de Vries R.P."/>
            <person name="Igarashi K."/>
            <person name="Yadav J.S."/>
            <person name="Grigoriev I.V."/>
            <person name="Master E.R."/>
        </authorList>
    </citation>
    <scope>NUCLEOTIDE SEQUENCE [LARGE SCALE GENOMIC DNA]</scope>
    <source>
        <strain evidence="1 2">HHB-10118-sp</strain>
    </source>
</reference>
<sequence length="170" mass="19094">MSYDAFTSLICRLEPQLEGLGSVLVVSNTKETTANTHTTHPTLSEFLLGSIRGKDHYLAVDPHHQHTQLLSACLEVLQGLKRDICNIRDPSLLNSDVPDLDKRVRSAIPWYLKYACRHWCAHLLGGELLDEILDALLEFAQERLLHWVEACSLLGVLIEAISGLNKSQRK</sequence>
<organism evidence="1 2">
    <name type="scientific">Phanerochaete carnosa (strain HHB-10118-sp)</name>
    <name type="common">White-rot fungus</name>
    <name type="synonym">Peniophora carnosa</name>
    <dbReference type="NCBI Taxonomy" id="650164"/>
    <lineage>
        <taxon>Eukaryota</taxon>
        <taxon>Fungi</taxon>
        <taxon>Dikarya</taxon>
        <taxon>Basidiomycota</taxon>
        <taxon>Agaricomycotina</taxon>
        <taxon>Agaricomycetes</taxon>
        <taxon>Polyporales</taxon>
        <taxon>Phanerochaetaceae</taxon>
        <taxon>Phanerochaete</taxon>
    </lineage>
</organism>
<dbReference type="GeneID" id="18913459"/>
<dbReference type="RefSeq" id="XP_007401574.1">
    <property type="nucleotide sequence ID" value="XM_007401512.1"/>
</dbReference>
<dbReference type="STRING" id="650164.K5UIY4"/>
<name>K5UIY4_PHACS</name>
<dbReference type="InParanoid" id="K5UIY4"/>
<protein>
    <submittedName>
        <fullName evidence="1">Uncharacterized protein</fullName>
    </submittedName>
</protein>
<keyword evidence="2" id="KW-1185">Reference proteome</keyword>
<gene>
    <name evidence="1" type="ORF">PHACADRAFT_214067</name>
</gene>
<dbReference type="AlphaFoldDB" id="K5UIY4"/>
<dbReference type="HOGENOM" id="CLU_049364_0_0_1"/>
<evidence type="ECO:0000313" key="2">
    <source>
        <dbReference type="Proteomes" id="UP000008370"/>
    </source>
</evidence>